<proteinExistence type="predicted"/>
<accession>A0A7G1QA18</accession>
<dbReference type="Proteomes" id="UP000516072">
    <property type="component" value="Chromosome"/>
</dbReference>
<dbReference type="EMBL" id="LR778175">
    <property type="protein sequence ID" value="CAB1276054.1"/>
    <property type="molecule type" value="Genomic_DNA"/>
</dbReference>
<sequence length="67" mass="8244">MKKYGIYITLPSNSTMRAAHLLGENWDSYHWYYTIEDRDKAFEEMRFHLPYYQNRDNPNLIIKKVEQ</sequence>
<protein>
    <submittedName>
        <fullName evidence="1">Uncharacterized protein</fullName>
    </submittedName>
</protein>
<keyword evidence="2" id="KW-1185">Reference proteome</keyword>
<dbReference type="AlphaFoldDB" id="A0A7G1QA18"/>
<reference evidence="1 2" key="1">
    <citation type="submission" date="2020-03" db="EMBL/GenBank/DDBJ databases">
        <authorList>
            <person name="Picone N."/>
        </authorList>
    </citation>
    <scope>NUCLEOTIDE SEQUENCE [LARGE SCALE GENOMIC DNA]</scope>
    <source>
        <strain evidence="1">NSCAC1</strain>
    </source>
</reference>
<dbReference type="KEGG" id="ntg:NSCAC_0976"/>
<name>A0A7G1QA18_9GAMM</name>
<dbReference type="RefSeq" id="WP_197743722.1">
    <property type="nucleotide sequence ID" value="NZ_LR778175.1"/>
</dbReference>
<gene>
    <name evidence="1" type="ORF">NSCAC_0976</name>
</gene>
<evidence type="ECO:0000313" key="2">
    <source>
        <dbReference type="Proteomes" id="UP000516072"/>
    </source>
</evidence>
<evidence type="ECO:0000313" key="1">
    <source>
        <dbReference type="EMBL" id="CAB1276054.1"/>
    </source>
</evidence>
<organism evidence="1 2">
    <name type="scientific">Candidatus Nitrosacidococcus tergens</name>
    <dbReference type="NCBI Taxonomy" id="553981"/>
    <lineage>
        <taxon>Bacteria</taxon>
        <taxon>Pseudomonadati</taxon>
        <taxon>Pseudomonadota</taxon>
        <taxon>Gammaproteobacteria</taxon>
        <taxon>Chromatiales</taxon>
        <taxon>Chromatiaceae</taxon>
        <taxon>Candidatus Nitrosacidococcus</taxon>
    </lineage>
</organism>